<feature type="compositionally biased region" description="Low complexity" evidence="1">
    <location>
        <begin position="77"/>
        <end position="104"/>
    </location>
</feature>
<organism evidence="2 3">
    <name type="scientific">Hortaea werneckii</name>
    <name type="common">Black yeast</name>
    <name type="synonym">Cladosporium werneckii</name>
    <dbReference type="NCBI Taxonomy" id="91943"/>
    <lineage>
        <taxon>Eukaryota</taxon>
        <taxon>Fungi</taxon>
        <taxon>Dikarya</taxon>
        <taxon>Ascomycota</taxon>
        <taxon>Pezizomycotina</taxon>
        <taxon>Dothideomycetes</taxon>
        <taxon>Dothideomycetidae</taxon>
        <taxon>Mycosphaerellales</taxon>
        <taxon>Teratosphaeriaceae</taxon>
        <taxon>Hortaea</taxon>
    </lineage>
</organism>
<name>A0A3M6XDN7_HORWE</name>
<proteinExistence type="predicted"/>
<feature type="region of interest" description="Disordered" evidence="1">
    <location>
        <begin position="1"/>
        <end position="46"/>
    </location>
</feature>
<gene>
    <name evidence="2" type="ORF">D0868_14740</name>
</gene>
<protein>
    <submittedName>
        <fullName evidence="2">Uncharacterized protein</fullName>
    </submittedName>
</protein>
<dbReference type="PANTHER" id="PTHR39610">
    <property type="entry name" value="BZIP DOMAIN-CONTAINING PROTEIN-RELATED"/>
    <property type="match status" value="1"/>
</dbReference>
<dbReference type="Proteomes" id="UP000282582">
    <property type="component" value="Unassembled WGS sequence"/>
</dbReference>
<evidence type="ECO:0000256" key="1">
    <source>
        <dbReference type="SAM" id="MobiDB-lite"/>
    </source>
</evidence>
<dbReference type="AlphaFoldDB" id="A0A3M6XDN7"/>
<accession>A0A3M6XDN7</accession>
<feature type="region of interest" description="Disordered" evidence="1">
    <location>
        <begin position="77"/>
        <end position="154"/>
    </location>
</feature>
<evidence type="ECO:0000313" key="3">
    <source>
        <dbReference type="Proteomes" id="UP000282582"/>
    </source>
</evidence>
<comment type="caution">
    <text evidence="2">The sequence shown here is derived from an EMBL/GenBank/DDBJ whole genome shotgun (WGS) entry which is preliminary data.</text>
</comment>
<feature type="compositionally biased region" description="Low complexity" evidence="1">
    <location>
        <begin position="134"/>
        <end position="144"/>
    </location>
</feature>
<evidence type="ECO:0000313" key="2">
    <source>
        <dbReference type="EMBL" id="RMX88907.1"/>
    </source>
</evidence>
<reference evidence="2 3" key="1">
    <citation type="journal article" date="2018" name="BMC Genomics">
        <title>Genomic evidence for intraspecific hybridization in a clonal and extremely halotolerant yeast.</title>
        <authorList>
            <person name="Gostincar C."/>
            <person name="Stajich J.E."/>
            <person name="Zupancic J."/>
            <person name="Zalar P."/>
            <person name="Gunde-Cimerman N."/>
        </authorList>
    </citation>
    <scope>NUCLEOTIDE SEQUENCE [LARGE SCALE GENOMIC DNA]</scope>
    <source>
        <strain evidence="2 3">EXF-6654</strain>
    </source>
</reference>
<dbReference type="PANTHER" id="PTHR39610:SF2">
    <property type="entry name" value="BZIP DOMAIN-CONTAINING PROTEIN"/>
    <property type="match status" value="1"/>
</dbReference>
<sequence>MNDPTIPAPGEMQQSSSNNTSPSSRRRSLALPPASPPHHRHPSLGELHQELENEQEAQVNRLLHMIHLQQDQLAAFQQRQQSPFLPSTSTSTSQPSSPEPASAPNLMSSTTTTSPADLQRPLLRRPSATQPSHPVSSISYGTTSSPPPPAAVFPSPLSGTDNLFWATSTMRDETVFYQAETQTLTRENRMLKCRVRELGMSFSLNQGGFFFFTFLGKPCSSFKTALSTTLKRYPKVKNQLPPRR</sequence>
<feature type="compositionally biased region" description="Polar residues" evidence="1">
    <location>
        <begin position="105"/>
        <end position="116"/>
    </location>
</feature>
<dbReference type="EMBL" id="QWIK01002264">
    <property type="protein sequence ID" value="RMX88907.1"/>
    <property type="molecule type" value="Genomic_DNA"/>
</dbReference>